<sequence>MMNQGPLTEEEIEWLDEVLLRHATERSIMDVAEMDGMLTAILSGPKEVGPEATFAAFWGGEGDQPLWESEDELKKFVELTFKHVNDIAERLSGYPEQYEPLFGTSIVEEQEFTIVEEWCFGYMRGVMLWDVEPLPEELLAMLKPIALHGLEEKFDELDALSHEVFIDSIEEIKPAALSVFAYWQNKQHSNLH</sequence>
<dbReference type="SUPFAM" id="SSF101327">
    <property type="entry name" value="YgfB-like"/>
    <property type="match status" value="1"/>
</dbReference>
<dbReference type="Proteomes" id="UP001150641">
    <property type="component" value="Unassembled WGS sequence"/>
</dbReference>
<proteinExistence type="predicted"/>
<dbReference type="InterPro" id="IPR036255">
    <property type="entry name" value="YgfB-like_sf"/>
</dbReference>
<keyword evidence="2" id="KW-1185">Reference proteome</keyword>
<name>A0A9X3AQ66_9ENTR</name>
<dbReference type="EMBL" id="JALHAP010000077">
    <property type="protein sequence ID" value="MCT4702200.1"/>
    <property type="molecule type" value="Genomic_DNA"/>
</dbReference>
<evidence type="ECO:0000313" key="2">
    <source>
        <dbReference type="Proteomes" id="UP001150641"/>
    </source>
</evidence>
<evidence type="ECO:0000313" key="1">
    <source>
        <dbReference type="EMBL" id="MCT4702200.1"/>
    </source>
</evidence>
<reference evidence="1" key="1">
    <citation type="submission" date="2022-03" db="EMBL/GenBank/DDBJ databases">
        <title>Proposal of a novel genus Dryocolo and two novel species.</title>
        <authorList>
            <person name="Maddock D.W."/>
            <person name="Brady C.L."/>
            <person name="Denman S."/>
            <person name="Arnold D."/>
        </authorList>
    </citation>
    <scope>NUCLEOTIDE SEQUENCE</scope>
    <source>
        <strain evidence="1">H6W4</strain>
    </source>
</reference>
<dbReference type="RefSeq" id="WP_271122977.1">
    <property type="nucleotide sequence ID" value="NZ_JALHAN010000064.1"/>
</dbReference>
<accession>A0A9X3AQ66</accession>
<protein>
    <submittedName>
        <fullName evidence="1">UPF0149 family protein</fullName>
    </submittedName>
</protein>
<dbReference type="NCBIfam" id="TIGR02292">
    <property type="entry name" value="ygfB_yecA"/>
    <property type="match status" value="1"/>
</dbReference>
<dbReference type="AlphaFoldDB" id="A0A9X3AQ66"/>
<dbReference type="Gene3D" id="1.20.120.740">
    <property type="entry name" value="YgfB uncharacterised protein family UPF0149, PF03695"/>
    <property type="match status" value="1"/>
</dbReference>
<dbReference type="NCBIfam" id="NF007704">
    <property type="entry name" value="PRK10396.1"/>
    <property type="match status" value="1"/>
</dbReference>
<gene>
    <name evidence="1" type="ORF">MUA00_10400</name>
</gene>
<dbReference type="InterPro" id="IPR011978">
    <property type="entry name" value="YgfB-like"/>
</dbReference>
<comment type="caution">
    <text evidence="1">The sequence shown here is derived from an EMBL/GenBank/DDBJ whole genome shotgun (WGS) entry which is preliminary data.</text>
</comment>
<organism evidence="1 2">
    <name type="scientific">Dryocola boscaweniae</name>
    <dbReference type="NCBI Taxonomy" id="2925397"/>
    <lineage>
        <taxon>Bacteria</taxon>
        <taxon>Pseudomonadati</taxon>
        <taxon>Pseudomonadota</taxon>
        <taxon>Gammaproteobacteria</taxon>
        <taxon>Enterobacterales</taxon>
        <taxon>Enterobacteriaceae</taxon>
        <taxon>Dryocola</taxon>
    </lineage>
</organism>
<dbReference type="Pfam" id="PF03695">
    <property type="entry name" value="UPF0149"/>
    <property type="match status" value="1"/>
</dbReference>